<comment type="cofactor">
    <cofactor evidence="2">
        <name>Ni(2+)</name>
        <dbReference type="ChEBI" id="CHEBI:49786"/>
    </cofactor>
</comment>
<dbReference type="GO" id="GO:0016151">
    <property type="term" value="F:nickel cation binding"/>
    <property type="evidence" value="ECO:0007669"/>
    <property type="project" value="InterPro"/>
</dbReference>
<keyword evidence="2" id="KW-0460">Magnesium</keyword>
<dbReference type="InterPro" id="IPR001135">
    <property type="entry name" value="NADH_Q_OxRdtase_suD"/>
</dbReference>
<feature type="binding site" evidence="2">
    <location>
        <position position="66"/>
    </location>
    <ligand>
        <name>Ni(2+)</name>
        <dbReference type="ChEBI" id="CHEBI:49786"/>
    </ligand>
</feature>
<reference evidence="5" key="1">
    <citation type="journal article" date="2023" name="Int. J. Syst. Evol. Microbiol.">
        <title>Mesoterricola silvestris gen. nov., sp. nov., Mesoterricola sediminis sp. nov., Geothrix oryzae sp. nov., Geothrix edaphica sp. nov., Geothrix rubra sp. nov., and Geothrix limicola sp. nov., six novel members of Acidobacteriota isolated from soils.</title>
        <authorList>
            <person name="Itoh H."/>
            <person name="Sugisawa Y."/>
            <person name="Mise K."/>
            <person name="Xu Z."/>
            <person name="Kuniyasu M."/>
            <person name="Ushijima N."/>
            <person name="Kawano K."/>
            <person name="Kobayashi E."/>
            <person name="Shiratori Y."/>
            <person name="Masuda Y."/>
            <person name="Senoo K."/>
        </authorList>
    </citation>
    <scope>NUCLEOTIDE SEQUENCE [LARGE SCALE GENOMIC DNA]</scope>
    <source>
        <strain evidence="5">W79</strain>
    </source>
</reference>
<name>A0AA48GNJ7_9BACT</name>
<dbReference type="GO" id="GO:0051287">
    <property type="term" value="F:NAD binding"/>
    <property type="evidence" value="ECO:0007669"/>
    <property type="project" value="InterPro"/>
</dbReference>
<feature type="binding site" evidence="2">
    <location>
        <position position="66"/>
    </location>
    <ligand>
        <name>Fe cation</name>
        <dbReference type="ChEBI" id="CHEBI:24875"/>
    </ligand>
</feature>
<dbReference type="Gene3D" id="1.10.645.10">
    <property type="entry name" value="Cytochrome-c3 Hydrogenase, chain B"/>
    <property type="match status" value="1"/>
</dbReference>
<dbReference type="GO" id="GO:0048038">
    <property type="term" value="F:quinone binding"/>
    <property type="evidence" value="ECO:0007669"/>
    <property type="project" value="InterPro"/>
</dbReference>
<keyword evidence="2" id="KW-0408">Iron</keyword>
<evidence type="ECO:0000313" key="5">
    <source>
        <dbReference type="Proteomes" id="UP001238179"/>
    </source>
</evidence>
<dbReference type="InterPro" id="IPR029014">
    <property type="entry name" value="NiFe-Hase_large"/>
</dbReference>
<evidence type="ECO:0000259" key="3">
    <source>
        <dbReference type="Pfam" id="PF00346"/>
    </source>
</evidence>
<dbReference type="EMBL" id="AP027080">
    <property type="protein sequence ID" value="BDU72805.1"/>
    <property type="molecule type" value="Genomic_DNA"/>
</dbReference>
<dbReference type="RefSeq" id="WP_316415717.1">
    <property type="nucleotide sequence ID" value="NZ_AP027080.1"/>
</dbReference>
<dbReference type="GO" id="GO:0016651">
    <property type="term" value="F:oxidoreductase activity, acting on NAD(P)H"/>
    <property type="evidence" value="ECO:0007669"/>
    <property type="project" value="InterPro"/>
</dbReference>
<dbReference type="AlphaFoldDB" id="A0AA48GNJ7"/>
<dbReference type="PANTHER" id="PTHR43485">
    <property type="entry name" value="HYDROGENASE-4 COMPONENT G"/>
    <property type="match status" value="1"/>
</dbReference>
<dbReference type="KEGG" id="msil:METEAL_19790"/>
<dbReference type="Pfam" id="PF00346">
    <property type="entry name" value="Complex1_49kDa"/>
    <property type="match status" value="2"/>
</dbReference>
<evidence type="ECO:0000256" key="1">
    <source>
        <dbReference type="ARBA" id="ARBA00023002"/>
    </source>
</evidence>
<keyword evidence="2" id="KW-0533">Nickel</keyword>
<evidence type="ECO:0000313" key="4">
    <source>
        <dbReference type="EMBL" id="BDU72805.1"/>
    </source>
</evidence>
<feature type="domain" description="NADH-quinone oxidoreductase subunit D" evidence="3">
    <location>
        <begin position="118"/>
        <end position="282"/>
    </location>
</feature>
<dbReference type="InterPro" id="IPR001501">
    <property type="entry name" value="Ni-dep_hyd_lsu"/>
</dbReference>
<feature type="binding site" evidence="2">
    <location>
        <position position="355"/>
    </location>
    <ligand>
        <name>Fe cation</name>
        <dbReference type="ChEBI" id="CHEBI:24875"/>
    </ligand>
</feature>
<dbReference type="InterPro" id="IPR052197">
    <property type="entry name" value="ComplexI_49kDa-like"/>
</dbReference>
<evidence type="ECO:0000256" key="2">
    <source>
        <dbReference type="PIRSR" id="PIRSR601501-1"/>
    </source>
</evidence>
<gene>
    <name evidence="4" type="ORF">METEAL_19790</name>
</gene>
<dbReference type="Pfam" id="PF00374">
    <property type="entry name" value="NiFeSe_Hases"/>
    <property type="match status" value="1"/>
</dbReference>
<comment type="cofactor">
    <cofactor evidence="2">
        <name>Fe cation</name>
        <dbReference type="ChEBI" id="CHEBI:24875"/>
    </cofactor>
</comment>
<dbReference type="Proteomes" id="UP001238179">
    <property type="component" value="Chromosome"/>
</dbReference>
<keyword evidence="2" id="KW-0479">Metal-binding</keyword>
<feature type="domain" description="NADH-quinone oxidoreductase subunit D" evidence="3">
    <location>
        <begin position="285"/>
        <end position="358"/>
    </location>
</feature>
<organism evidence="4 5">
    <name type="scientific">Mesoterricola silvestris</name>
    <dbReference type="NCBI Taxonomy" id="2927979"/>
    <lineage>
        <taxon>Bacteria</taxon>
        <taxon>Pseudomonadati</taxon>
        <taxon>Acidobacteriota</taxon>
        <taxon>Holophagae</taxon>
        <taxon>Holophagales</taxon>
        <taxon>Holophagaceae</taxon>
        <taxon>Mesoterricola</taxon>
    </lineage>
</organism>
<protein>
    <submittedName>
        <fullName evidence="4">Carbon monoxide-induced hydrogenase</fullName>
    </submittedName>
</protein>
<proteinExistence type="predicted"/>
<dbReference type="InterPro" id="IPR018194">
    <property type="entry name" value="Ni-dep_hyd_lsu_Ni_BS"/>
</dbReference>
<dbReference type="PANTHER" id="PTHR43485:SF1">
    <property type="entry name" value="FORMATE HYDROGENLYASE SUBUNIT 5-RELATED"/>
    <property type="match status" value="1"/>
</dbReference>
<sequence>MTYRVPIGPYHLALEEPYKIEVACEGENVTGARLTVGYNFRGIEWLAEHKNITQSIALMERVCGICSNVHSMTFCLALERIGALEVPARAQHIRVVMAELERIHSHILWAGVAAELTGFHSLFMTCFHLRERVMDLLERISGNRVNYSMNRIGGVNRDLVCEGEVLAGIREIRAGLLETLIPIFTTDRTLAARCAGVGRLTREDALAYGAVGPVARASGVDQDLRRDAPYLVYGQLDFPVPVGANGDVFDRVVVRAQELLASCSLVEQAIERMPAGPIHQGDLYAVAPGEAVMRIEAPRGEVFYYVASDGTDLPARVKVRTPTFLNIPTVVPMLTGAALADVPLIQGSIDPCYSCTDR</sequence>
<feature type="binding site" evidence="2">
    <location>
        <position position="319"/>
    </location>
    <ligand>
        <name>Mg(2+)</name>
        <dbReference type="ChEBI" id="CHEBI:18420"/>
    </ligand>
</feature>
<feature type="binding site" evidence="2">
    <location>
        <position position="63"/>
    </location>
    <ligand>
        <name>Ni(2+)</name>
        <dbReference type="ChEBI" id="CHEBI:49786"/>
    </ligand>
</feature>
<keyword evidence="1" id="KW-0560">Oxidoreductase</keyword>
<dbReference type="PROSITE" id="PS00507">
    <property type="entry name" value="NI_HGENASE_L_1"/>
    <property type="match status" value="1"/>
</dbReference>
<dbReference type="SUPFAM" id="SSF56762">
    <property type="entry name" value="HydB/Nqo4-like"/>
    <property type="match status" value="1"/>
</dbReference>
<feature type="binding site" evidence="2">
    <location>
        <position position="352"/>
    </location>
    <ligand>
        <name>Ni(2+)</name>
        <dbReference type="ChEBI" id="CHEBI:49786"/>
    </ligand>
</feature>
<keyword evidence="5" id="KW-1185">Reference proteome</keyword>
<feature type="binding site" evidence="2">
    <location>
        <position position="44"/>
    </location>
    <ligand>
        <name>Mg(2+)</name>
        <dbReference type="ChEBI" id="CHEBI:18420"/>
    </ligand>
</feature>
<accession>A0AA48GNJ7</accession>
<dbReference type="GO" id="GO:0008901">
    <property type="term" value="F:ferredoxin hydrogenase activity"/>
    <property type="evidence" value="ECO:0007669"/>
    <property type="project" value="InterPro"/>
</dbReference>